<protein>
    <submittedName>
        <fullName evidence="1">Uncharacterized protein</fullName>
    </submittedName>
</protein>
<dbReference type="Gramene" id="RZC76330">
    <property type="protein sequence ID" value="RZC76330"/>
    <property type="gene ID" value="C5167_001186"/>
</dbReference>
<dbReference type="Proteomes" id="UP000316621">
    <property type="component" value="Chromosome 9"/>
</dbReference>
<proteinExistence type="predicted"/>
<sequence>MICDILVMGPWMSRRCDNRDSLNDVKRYEKVGDEMKMLDLMNPNGFFVEDGGIWIVEVIRVQYFKNSLKSSLRTLKVEIQWE</sequence>
<gene>
    <name evidence="1" type="ORF">C5167_001186</name>
</gene>
<evidence type="ECO:0000313" key="1">
    <source>
        <dbReference type="EMBL" id="RZC76330.1"/>
    </source>
</evidence>
<name>A0A4Y7KVD8_PAPSO</name>
<dbReference type="AlphaFoldDB" id="A0A4Y7KVD8"/>
<evidence type="ECO:0000313" key="2">
    <source>
        <dbReference type="Proteomes" id="UP000316621"/>
    </source>
</evidence>
<reference evidence="1 2" key="1">
    <citation type="journal article" date="2018" name="Science">
        <title>The opium poppy genome and morphinan production.</title>
        <authorList>
            <person name="Guo L."/>
            <person name="Winzer T."/>
            <person name="Yang X."/>
            <person name="Li Y."/>
            <person name="Ning Z."/>
            <person name="He Z."/>
            <person name="Teodor R."/>
            <person name="Lu Y."/>
            <person name="Bowser T.A."/>
            <person name="Graham I.A."/>
            <person name="Ye K."/>
        </authorList>
    </citation>
    <scope>NUCLEOTIDE SEQUENCE [LARGE SCALE GENOMIC DNA]</scope>
    <source>
        <strain evidence="2">cv. HN1</strain>
        <tissue evidence="1">Leaves</tissue>
    </source>
</reference>
<accession>A0A4Y7KVD8</accession>
<dbReference type="EMBL" id="CM010723">
    <property type="protein sequence ID" value="RZC76330.1"/>
    <property type="molecule type" value="Genomic_DNA"/>
</dbReference>
<organism evidence="1 2">
    <name type="scientific">Papaver somniferum</name>
    <name type="common">Opium poppy</name>
    <dbReference type="NCBI Taxonomy" id="3469"/>
    <lineage>
        <taxon>Eukaryota</taxon>
        <taxon>Viridiplantae</taxon>
        <taxon>Streptophyta</taxon>
        <taxon>Embryophyta</taxon>
        <taxon>Tracheophyta</taxon>
        <taxon>Spermatophyta</taxon>
        <taxon>Magnoliopsida</taxon>
        <taxon>Ranunculales</taxon>
        <taxon>Papaveraceae</taxon>
        <taxon>Papaveroideae</taxon>
        <taxon>Papaver</taxon>
    </lineage>
</organism>
<keyword evidence="2" id="KW-1185">Reference proteome</keyword>